<dbReference type="InterPro" id="IPR015813">
    <property type="entry name" value="Pyrv/PenolPyrv_kinase-like_dom"/>
</dbReference>
<dbReference type="GO" id="GO:0006107">
    <property type="term" value="P:oxaloacetate metabolic process"/>
    <property type="evidence" value="ECO:0007669"/>
    <property type="project" value="UniProtKB-UniRule"/>
</dbReference>
<keyword evidence="6 10" id="KW-0460">Magnesium</keyword>
<dbReference type="PROSITE" id="PS00781">
    <property type="entry name" value="PEPCASE_1"/>
    <property type="match status" value="1"/>
</dbReference>
<dbReference type="Proteomes" id="UP000005744">
    <property type="component" value="Unassembled WGS sequence"/>
</dbReference>
<comment type="catalytic activity">
    <reaction evidence="9 10">
        <text>oxaloacetate + phosphate = phosphoenolpyruvate + hydrogencarbonate</text>
        <dbReference type="Rhea" id="RHEA:28370"/>
        <dbReference type="ChEBI" id="CHEBI:16452"/>
        <dbReference type="ChEBI" id="CHEBI:17544"/>
        <dbReference type="ChEBI" id="CHEBI:43474"/>
        <dbReference type="ChEBI" id="CHEBI:58702"/>
        <dbReference type="EC" id="4.1.1.31"/>
    </reaction>
</comment>
<sequence length="938" mass="107795">MKTLVKDKPLRRRVKLFGKLVGKVLRARAHGQVYATVEELRKGYIQLRKTPDATKQHKLERMITLLSPEVLSEVIRAFNIYFSLTNIADELFKHQRRREQVHKGGALWEESFDATFRELIKAGLSPQEIQALFDNLLYIPVFTAHPTEIRRRTLMLALRRVFLAAEKIDQRGLSWVEQAELEAALEAELHILWKTDEVRLRQMHVEDEISNGLNYFRESLFTAVPLAYRAAERTIRRLYNDSTQTPIIVPSFLRFGSWIGGDRDGNPFVKPATTIKALRLQKVEILREYEHRLFELSDIVTHSKTFCQPTEELLQSIERDADLLTHNGLYAYNEHIFEIYRRKLLMMHTRIKNNLEATEARLNNTLTGMMIADKERIGYTHEEEFLADLRLIYKSLLSHDDQAVADGSFKDLIRLVETFGFYLMKLDIRQESTRHSDAVAELLKAQGIDYQALKEEERLKLLVQWLQAEQSLLSPAAQWSELTAETLAVFQIMHDMQEEISPQAFGSYVISMTHSASHVLEVLLLAKQYQLVDPKGHYCHVGVSPLFETIDDLNHIEQVLTTLFHLPFYRQLLHASGDLQEVMLGYSDSCKDGGIVTSSWLLYEAQKKITVLAEKHHLACRLFHGRGGAVGRGGGPTYEAIISQPAGTVHGQIKFTEQGEVLAYKYSNPETAMYELTVGAAGLLKASSMLMHKHKSFDVDSHYIEIMNYLAKQGEKQYRLLTDHTEGFMPFFYDATPVAEIGLMNIGSRPARRRSDNPSKYSIRAIPWVFGWSQARYTLPAWFGLGTALEKFCDKETDNLLKLQKMYKEFPFFKSLLSNIQMSLFKTDMDIARRYADLCSDKQQATKIFAMIKAEYDRTEQYVLKVADITDLVEDNPSLQLSIERRLPYIDPLNAIQVYLLGQYRQTTAHGDTEEAKRWFDPLIRSINAISAGMRNTG</sequence>
<dbReference type="PANTHER" id="PTHR30523">
    <property type="entry name" value="PHOSPHOENOLPYRUVATE CARBOXYLASE"/>
    <property type="match status" value="1"/>
</dbReference>
<keyword evidence="8 10" id="KW-0120">Carbon dioxide fixation</keyword>
<dbReference type="EMBL" id="JH600070">
    <property type="protein sequence ID" value="EIJ43568.1"/>
    <property type="molecule type" value="Genomic_DNA"/>
</dbReference>
<dbReference type="GO" id="GO:0000287">
    <property type="term" value="F:magnesium ion binding"/>
    <property type="evidence" value="ECO:0007669"/>
    <property type="project" value="UniProtKB-UniRule"/>
</dbReference>
<protein>
    <recommendedName>
        <fullName evidence="5 10">Phosphoenolpyruvate carboxylase</fullName>
        <shortName evidence="10">PEPC</shortName>
        <shortName evidence="10">PEPCase</shortName>
        <ecNumber evidence="4 10">4.1.1.31</ecNumber>
    </recommendedName>
</protein>
<gene>
    <name evidence="10" type="primary">ppc</name>
    <name evidence="13" type="ORF">BegalDRAFT_2727</name>
</gene>
<evidence type="ECO:0000256" key="10">
    <source>
        <dbReference type="HAMAP-Rule" id="MF_00595"/>
    </source>
</evidence>
<dbReference type="RefSeq" id="WP_002690850.1">
    <property type="nucleotide sequence ID" value="NZ_JH600070.1"/>
</dbReference>
<comment type="similarity">
    <text evidence="3 10">Belongs to the PEPCase type 1 family.</text>
</comment>
<keyword evidence="14" id="KW-1185">Reference proteome</keyword>
<dbReference type="PRINTS" id="PR00150">
    <property type="entry name" value="PEPCARBXLASE"/>
</dbReference>
<keyword evidence="7 10" id="KW-0456">Lyase</keyword>
<dbReference type="PROSITE" id="PS00393">
    <property type="entry name" value="PEPCASE_2"/>
    <property type="match status" value="1"/>
</dbReference>
<comment type="function">
    <text evidence="2 10">Forms oxaloacetate, a four-carbon dicarboxylic acid source for the tricarboxylic acid cycle.</text>
</comment>
<evidence type="ECO:0000256" key="8">
    <source>
        <dbReference type="ARBA" id="ARBA00023300"/>
    </source>
</evidence>
<dbReference type="AlphaFoldDB" id="I3CIX5"/>
<dbReference type="EC" id="4.1.1.31" evidence="4 10"/>
<dbReference type="eggNOG" id="COG2352">
    <property type="taxonomic scope" value="Bacteria"/>
</dbReference>
<dbReference type="GO" id="GO:0008964">
    <property type="term" value="F:phosphoenolpyruvate carboxylase activity"/>
    <property type="evidence" value="ECO:0007669"/>
    <property type="project" value="UniProtKB-UniRule"/>
</dbReference>
<evidence type="ECO:0000256" key="7">
    <source>
        <dbReference type="ARBA" id="ARBA00023239"/>
    </source>
</evidence>
<accession>I3CIX5</accession>
<dbReference type="NCBIfam" id="NF000584">
    <property type="entry name" value="PRK00009.1"/>
    <property type="match status" value="1"/>
</dbReference>
<dbReference type="Gene3D" id="1.20.1440.90">
    <property type="entry name" value="Phosphoenolpyruvate/pyruvate domain"/>
    <property type="match status" value="1"/>
</dbReference>
<keyword evidence="13" id="KW-0670">Pyruvate</keyword>
<dbReference type="SUPFAM" id="SSF51621">
    <property type="entry name" value="Phosphoenolpyruvate/pyruvate domain"/>
    <property type="match status" value="1"/>
</dbReference>
<name>I3CIX5_9GAMM</name>
<evidence type="ECO:0000256" key="9">
    <source>
        <dbReference type="ARBA" id="ARBA00048995"/>
    </source>
</evidence>
<reference evidence="13 14" key="1">
    <citation type="submission" date="2011-11" db="EMBL/GenBank/DDBJ databases">
        <title>Improved High-Quality Draft sequence of Beggiatoa alba B18lD.</title>
        <authorList>
            <consortium name="US DOE Joint Genome Institute"/>
            <person name="Lucas S."/>
            <person name="Han J."/>
            <person name="Lapidus A."/>
            <person name="Cheng J.-F."/>
            <person name="Goodwin L."/>
            <person name="Pitluck S."/>
            <person name="Peters L."/>
            <person name="Mikhailova N."/>
            <person name="Held B."/>
            <person name="Detter J.C."/>
            <person name="Han C."/>
            <person name="Tapia R."/>
            <person name="Land M."/>
            <person name="Hauser L."/>
            <person name="Kyrpides N."/>
            <person name="Ivanova N."/>
            <person name="Pagani I."/>
            <person name="Samuel K."/>
            <person name="Teske A."/>
            <person name="Mueller J."/>
            <person name="Woyke T."/>
        </authorList>
    </citation>
    <scope>NUCLEOTIDE SEQUENCE [LARGE SCALE GENOMIC DNA]</scope>
    <source>
        <strain evidence="13 14">B18LD</strain>
    </source>
</reference>
<dbReference type="InterPro" id="IPR022805">
    <property type="entry name" value="PEP_COase_bac/pln-type"/>
</dbReference>
<evidence type="ECO:0000256" key="11">
    <source>
        <dbReference type="PROSITE-ProRule" id="PRU10111"/>
    </source>
</evidence>
<dbReference type="Pfam" id="PF00311">
    <property type="entry name" value="PEPcase"/>
    <property type="match status" value="1"/>
</dbReference>
<evidence type="ECO:0000256" key="1">
    <source>
        <dbReference type="ARBA" id="ARBA00001946"/>
    </source>
</evidence>
<dbReference type="InterPro" id="IPR021135">
    <property type="entry name" value="PEP_COase"/>
</dbReference>
<dbReference type="InterPro" id="IPR018129">
    <property type="entry name" value="PEP_COase_Lys_AS"/>
</dbReference>
<evidence type="ECO:0000256" key="2">
    <source>
        <dbReference type="ARBA" id="ARBA00003670"/>
    </source>
</evidence>
<evidence type="ECO:0000256" key="4">
    <source>
        <dbReference type="ARBA" id="ARBA00012305"/>
    </source>
</evidence>
<dbReference type="GO" id="GO:0015977">
    <property type="term" value="P:carbon fixation"/>
    <property type="evidence" value="ECO:0007669"/>
    <property type="project" value="UniProtKB-UniRule"/>
</dbReference>
<proteinExistence type="inferred from homology"/>
<evidence type="ECO:0000256" key="5">
    <source>
        <dbReference type="ARBA" id="ARBA00022419"/>
    </source>
</evidence>
<organism evidence="13 14">
    <name type="scientific">Beggiatoa alba B18LD</name>
    <dbReference type="NCBI Taxonomy" id="395493"/>
    <lineage>
        <taxon>Bacteria</taxon>
        <taxon>Pseudomonadati</taxon>
        <taxon>Pseudomonadota</taxon>
        <taxon>Gammaproteobacteria</taxon>
        <taxon>Thiotrichales</taxon>
        <taxon>Thiotrichaceae</taxon>
        <taxon>Beggiatoa</taxon>
    </lineage>
</organism>
<feature type="active site" evidence="10 11">
    <location>
        <position position="145"/>
    </location>
</feature>
<evidence type="ECO:0000313" key="14">
    <source>
        <dbReference type="Proteomes" id="UP000005744"/>
    </source>
</evidence>
<evidence type="ECO:0000256" key="12">
    <source>
        <dbReference type="PROSITE-ProRule" id="PRU10112"/>
    </source>
</evidence>
<dbReference type="HOGENOM" id="CLU_006557_2_0_6"/>
<dbReference type="HAMAP" id="MF_00595">
    <property type="entry name" value="PEPcase_type1"/>
    <property type="match status" value="1"/>
</dbReference>
<evidence type="ECO:0000313" key="13">
    <source>
        <dbReference type="EMBL" id="EIJ43568.1"/>
    </source>
</evidence>
<evidence type="ECO:0000256" key="3">
    <source>
        <dbReference type="ARBA" id="ARBA00008346"/>
    </source>
</evidence>
<dbReference type="STRING" id="395493.BegalDRAFT_2727"/>
<comment type="cofactor">
    <cofactor evidence="1 10">
        <name>Mg(2+)</name>
        <dbReference type="ChEBI" id="CHEBI:18420"/>
    </cofactor>
</comment>
<evidence type="ECO:0000256" key="6">
    <source>
        <dbReference type="ARBA" id="ARBA00022842"/>
    </source>
</evidence>
<dbReference type="InterPro" id="IPR033129">
    <property type="entry name" value="PEPCASE_His_AS"/>
</dbReference>
<dbReference type="PANTHER" id="PTHR30523:SF46">
    <property type="entry name" value="PHOSPHOENOLPYRUVATE CARBOXYLASE"/>
    <property type="match status" value="1"/>
</dbReference>
<dbReference type="GO" id="GO:0006099">
    <property type="term" value="P:tricarboxylic acid cycle"/>
    <property type="evidence" value="ECO:0007669"/>
    <property type="project" value="InterPro"/>
</dbReference>
<dbReference type="GO" id="GO:0005829">
    <property type="term" value="C:cytosol"/>
    <property type="evidence" value="ECO:0007669"/>
    <property type="project" value="TreeGrafter"/>
</dbReference>
<feature type="active site" evidence="10 12">
    <location>
        <position position="591"/>
    </location>
</feature>
<comment type="subunit">
    <text evidence="10">Homotetramer.</text>
</comment>
<dbReference type="OrthoDB" id="9768133at2"/>